<organism evidence="2 3">
    <name type="scientific">Allacma fusca</name>
    <dbReference type="NCBI Taxonomy" id="39272"/>
    <lineage>
        <taxon>Eukaryota</taxon>
        <taxon>Metazoa</taxon>
        <taxon>Ecdysozoa</taxon>
        <taxon>Arthropoda</taxon>
        <taxon>Hexapoda</taxon>
        <taxon>Collembola</taxon>
        <taxon>Symphypleona</taxon>
        <taxon>Sminthuridae</taxon>
        <taxon>Allacma</taxon>
    </lineage>
</organism>
<name>A0A8J2LL03_9HEXA</name>
<evidence type="ECO:0000259" key="1">
    <source>
        <dbReference type="Pfam" id="PF12777"/>
    </source>
</evidence>
<sequence>LKKTLAVQEIVLKEKNDKADELIKIFGEETAIVSVEKENATME</sequence>
<reference evidence="2" key="1">
    <citation type="submission" date="2021-06" db="EMBL/GenBank/DDBJ databases">
        <authorList>
            <person name="Hodson N. C."/>
            <person name="Mongue J. A."/>
            <person name="Jaron S. K."/>
        </authorList>
    </citation>
    <scope>NUCLEOTIDE SEQUENCE</scope>
</reference>
<dbReference type="Pfam" id="PF12777">
    <property type="entry name" value="MT"/>
    <property type="match status" value="1"/>
</dbReference>
<gene>
    <name evidence="2" type="ORF">AFUS01_LOCUS42885</name>
</gene>
<dbReference type="InterPro" id="IPR024743">
    <property type="entry name" value="Dynein_HC_stalk"/>
</dbReference>
<evidence type="ECO:0000313" key="2">
    <source>
        <dbReference type="EMBL" id="CAG7833246.1"/>
    </source>
</evidence>
<keyword evidence="3" id="KW-1185">Reference proteome</keyword>
<evidence type="ECO:0000313" key="3">
    <source>
        <dbReference type="Proteomes" id="UP000708208"/>
    </source>
</evidence>
<dbReference type="Proteomes" id="UP000708208">
    <property type="component" value="Unassembled WGS sequence"/>
</dbReference>
<protein>
    <recommendedName>
        <fullName evidence="1">Dynein heavy chain coiled coil stalk domain-containing protein</fullName>
    </recommendedName>
</protein>
<comment type="caution">
    <text evidence="2">The sequence shown here is derived from an EMBL/GenBank/DDBJ whole genome shotgun (WGS) entry which is preliminary data.</text>
</comment>
<feature type="non-terminal residue" evidence="2">
    <location>
        <position position="1"/>
    </location>
</feature>
<proteinExistence type="predicted"/>
<dbReference type="EMBL" id="CAJVCH010569261">
    <property type="protein sequence ID" value="CAG7833246.1"/>
    <property type="molecule type" value="Genomic_DNA"/>
</dbReference>
<accession>A0A8J2LL03</accession>
<feature type="domain" description="Dynein heavy chain coiled coil stalk" evidence="1">
    <location>
        <begin position="1"/>
        <end position="41"/>
    </location>
</feature>
<dbReference type="AlphaFoldDB" id="A0A8J2LL03"/>